<dbReference type="GO" id="GO:0010333">
    <property type="term" value="F:terpene synthase activity"/>
    <property type="evidence" value="ECO:0007669"/>
    <property type="project" value="InterPro"/>
</dbReference>
<name>A0A833JDX2_9BACT</name>
<evidence type="ECO:0000256" key="1">
    <source>
        <dbReference type="RuleBase" id="RU366034"/>
    </source>
</evidence>
<reference evidence="2 3" key="1">
    <citation type="submission" date="2019-10" db="EMBL/GenBank/DDBJ databases">
        <title>New genus of Silvanigrellaceae.</title>
        <authorList>
            <person name="Pitt A."/>
            <person name="Hahn M.W."/>
        </authorList>
    </citation>
    <scope>NUCLEOTIDE SEQUENCE [LARGE SCALE GENOMIC DNA]</scope>
    <source>
        <strain evidence="2 3">33A1-SZDP</strain>
    </source>
</reference>
<dbReference type="Gene3D" id="1.10.600.10">
    <property type="entry name" value="Farnesyl Diphosphate Synthase"/>
    <property type="match status" value="1"/>
</dbReference>
<dbReference type="Proteomes" id="UP000442694">
    <property type="component" value="Unassembled WGS sequence"/>
</dbReference>
<dbReference type="EMBL" id="WFLN01000008">
    <property type="protein sequence ID" value="KAB8029095.1"/>
    <property type="molecule type" value="Genomic_DNA"/>
</dbReference>
<keyword evidence="1" id="KW-0479">Metal-binding</keyword>
<dbReference type="RefSeq" id="WP_152213436.1">
    <property type="nucleotide sequence ID" value="NZ_WFLN01000008.1"/>
</dbReference>
<comment type="cofactor">
    <cofactor evidence="1">
        <name>Mg(2+)</name>
        <dbReference type="ChEBI" id="CHEBI:18420"/>
    </cofactor>
</comment>
<accession>A0A833JDX2</accession>
<organism evidence="2 3">
    <name type="scientific">Fluviispira multicolorata</name>
    <dbReference type="NCBI Taxonomy" id="2654512"/>
    <lineage>
        <taxon>Bacteria</taxon>
        <taxon>Pseudomonadati</taxon>
        <taxon>Bdellovibrionota</taxon>
        <taxon>Oligoflexia</taxon>
        <taxon>Silvanigrellales</taxon>
        <taxon>Silvanigrellaceae</taxon>
        <taxon>Fluviispira</taxon>
    </lineage>
</organism>
<evidence type="ECO:0000313" key="2">
    <source>
        <dbReference type="EMBL" id="KAB8029095.1"/>
    </source>
</evidence>
<comment type="caution">
    <text evidence="2">The sequence shown here is derived from an EMBL/GenBank/DDBJ whole genome shotgun (WGS) entry which is preliminary data.</text>
</comment>
<dbReference type="AlphaFoldDB" id="A0A833JDX2"/>
<keyword evidence="3" id="KW-1185">Reference proteome</keyword>
<dbReference type="SFLD" id="SFLDS00005">
    <property type="entry name" value="Isoprenoid_Synthase_Type_I"/>
    <property type="match status" value="1"/>
</dbReference>
<evidence type="ECO:0000313" key="3">
    <source>
        <dbReference type="Proteomes" id="UP000442694"/>
    </source>
</evidence>
<dbReference type="PANTHER" id="PTHR35201">
    <property type="entry name" value="TERPENE SYNTHASE"/>
    <property type="match status" value="1"/>
</dbReference>
<dbReference type="GO" id="GO:0046872">
    <property type="term" value="F:metal ion binding"/>
    <property type="evidence" value="ECO:0007669"/>
    <property type="project" value="UniProtKB-KW"/>
</dbReference>
<dbReference type="InterPro" id="IPR034686">
    <property type="entry name" value="Terpene_cyclase-like_2"/>
</dbReference>
<dbReference type="SFLD" id="SFLDG01020">
    <property type="entry name" value="Terpene_Cyclase_Like_2"/>
    <property type="match status" value="1"/>
</dbReference>
<protein>
    <recommendedName>
        <fullName evidence="1">Terpene synthase</fullName>
        <ecNumber evidence="1">4.2.3.-</ecNumber>
    </recommendedName>
</protein>
<dbReference type="InterPro" id="IPR008949">
    <property type="entry name" value="Isoprenoid_synthase_dom_sf"/>
</dbReference>
<dbReference type="EC" id="4.2.3.-" evidence="1"/>
<proteinExistence type="inferred from homology"/>
<keyword evidence="1" id="KW-0460">Magnesium</keyword>
<gene>
    <name evidence="2" type="ORF">GCL57_11180</name>
</gene>
<keyword evidence="1" id="KW-0456">Lyase</keyword>
<dbReference type="PANTHER" id="PTHR35201:SF4">
    <property type="entry name" value="BETA-PINACENE SYNTHASE-RELATED"/>
    <property type="match status" value="1"/>
</dbReference>
<dbReference type="SUPFAM" id="SSF48576">
    <property type="entry name" value="Terpenoid synthases"/>
    <property type="match status" value="1"/>
</dbReference>
<comment type="similarity">
    <text evidence="1">Belongs to the terpene synthase family.</text>
</comment>
<dbReference type="Pfam" id="PF19086">
    <property type="entry name" value="Terpene_syn_C_2"/>
    <property type="match status" value="1"/>
</dbReference>
<sequence length="342" mass="40123">MKINTESLIRNAKDKLYYPFPLSVNPFVEAAEKSTLNWLKEYNLVKNQDDFNKAVALRAWGVVAYSYPNASFELLSLISDWINWIFLADDEYDEQALGKDPIQTSKVLDAYFNIICLRETDYQNNITLALKNLMERLRKVTDKNWLAQYQKSMSQYFEGCLKESFYRAAKEVPNVVDYLKLRLLSVGMYSFFDMIELTLSSDLPQYFKISPEYFLFRDMASNICAWANDIYSFPKEFRHGEPCNLLTSLMSHEVISFDKAFDKTVELHNQEISHFIELEKRVLLEVINESENQIVQEWINGLKNWMVGAWRWTLESGRYQVDLNDATNRVFFDDSSRESVPS</sequence>